<dbReference type="EMBL" id="JACHMC010000001">
    <property type="protein sequence ID" value="MBB4882858.1"/>
    <property type="molecule type" value="Genomic_DNA"/>
</dbReference>
<keyword evidence="1" id="KW-0456">Lyase</keyword>
<dbReference type="Gene3D" id="1.25.40.80">
    <property type="match status" value="1"/>
</dbReference>
<dbReference type="GO" id="GO:0016829">
    <property type="term" value="F:lyase activity"/>
    <property type="evidence" value="ECO:0007669"/>
    <property type="project" value="UniProtKB-KW"/>
</dbReference>
<dbReference type="PANTHER" id="PTHR38657:SF1">
    <property type="entry name" value="SLR1343 PROTEIN"/>
    <property type="match status" value="1"/>
</dbReference>
<gene>
    <name evidence="1" type="ORF">BJ976_001209</name>
</gene>
<comment type="caution">
    <text evidence="1">The sequence shown here is derived from an EMBL/GenBank/DDBJ whole genome shotgun (WGS) entry which is preliminary data.</text>
</comment>
<dbReference type="InterPro" id="IPR014729">
    <property type="entry name" value="Rossmann-like_a/b/a_fold"/>
</dbReference>
<dbReference type="PANTHER" id="PTHR38657">
    <property type="entry name" value="SLR1343 PROTEIN"/>
    <property type="match status" value="1"/>
</dbReference>
<name>A0A7W7PBC5_9MICC</name>
<reference evidence="1 2" key="1">
    <citation type="submission" date="2020-08" db="EMBL/GenBank/DDBJ databases">
        <title>Sequencing the genomes of 1000 actinobacteria strains.</title>
        <authorList>
            <person name="Klenk H.-P."/>
        </authorList>
    </citation>
    <scope>NUCLEOTIDE SEQUENCE [LARGE SCALE GENOMIC DNA]</scope>
    <source>
        <strain evidence="1 2">DSM 19079</strain>
    </source>
</reference>
<evidence type="ECO:0000313" key="1">
    <source>
        <dbReference type="EMBL" id="MBB4882858.1"/>
    </source>
</evidence>
<protein>
    <submittedName>
        <fullName evidence="1">Deoxyribodipyrimidine photolyase-related protein</fullName>
    </submittedName>
</protein>
<evidence type="ECO:0000313" key="2">
    <source>
        <dbReference type="Proteomes" id="UP000560081"/>
    </source>
</evidence>
<dbReference type="Proteomes" id="UP000560081">
    <property type="component" value="Unassembled WGS sequence"/>
</dbReference>
<dbReference type="InterPro" id="IPR036134">
    <property type="entry name" value="Crypto/Photolyase_FAD-like_sf"/>
</dbReference>
<dbReference type="RefSeq" id="WP_229667076.1">
    <property type="nucleotide sequence ID" value="NZ_BMLA01000001.1"/>
</dbReference>
<sequence>MPATAHLVLPHQLFDAQLDTAPEADLILLEHDLLIRQLPFHAHKLVLHRASLRRFARRARSRGRTVHVLDSRGDRSSRSQLTALLRRLGVERVTCVDVVDDWMSRDITAALVDAGITLRPGDVLESPGFLTDRSSLWEQLGGASPRMADFYRWQRRRLGVLVGADGSPAGGRWSFDTENRKRLPRGHQPPPVTLVEPEDPDVVAAIAWVREEFPDAPGDPATFCWPTAPDEARALLDQFVEERLRTFGPYEDAIATAHPFVYHSVLTPALNAGLLTPDQALDAVLTEHAREPVDLPSLEGFVRQLIGWREYMRGLYHVRGRALRTADQLGFTRDLPPGWWDGSTGLDLVDHVIRRVLDTATPTTSNVSWCWGTCCCCSGCARTRCTHGSRPCSWTPTTG</sequence>
<dbReference type="AlphaFoldDB" id="A0A7W7PBC5"/>
<dbReference type="SUPFAM" id="SSF48173">
    <property type="entry name" value="Cryptochrome/photolyase FAD-binding domain"/>
    <property type="match status" value="1"/>
</dbReference>
<dbReference type="Gene3D" id="3.40.50.620">
    <property type="entry name" value="HUPs"/>
    <property type="match status" value="1"/>
</dbReference>
<proteinExistence type="predicted"/>
<accession>A0A7W7PBC5</accession>
<dbReference type="InterPro" id="IPR007357">
    <property type="entry name" value="PhrB-like"/>
</dbReference>
<keyword evidence="2" id="KW-1185">Reference proteome</keyword>
<organism evidence="1 2">
    <name type="scientific">Micrococcus flavus</name>
    <dbReference type="NCBI Taxonomy" id="384602"/>
    <lineage>
        <taxon>Bacteria</taxon>
        <taxon>Bacillati</taxon>
        <taxon>Actinomycetota</taxon>
        <taxon>Actinomycetes</taxon>
        <taxon>Micrococcales</taxon>
        <taxon>Micrococcaceae</taxon>
        <taxon>Micrococcus</taxon>
    </lineage>
</organism>
<dbReference type="Pfam" id="PF04244">
    <property type="entry name" value="DPRP"/>
    <property type="match status" value="1"/>
</dbReference>
<dbReference type="InterPro" id="IPR052551">
    <property type="entry name" value="UV-DNA_repair_photolyase"/>
</dbReference>